<comment type="caution">
    <text evidence="9">The sequence shown here is derived from an EMBL/GenBank/DDBJ whole genome shotgun (WGS) entry which is preliminary data.</text>
</comment>
<dbReference type="GO" id="GO:0003964">
    <property type="term" value="F:RNA-directed DNA polymerase activity"/>
    <property type="evidence" value="ECO:0007669"/>
    <property type="project" value="UniProtKB-EC"/>
</dbReference>
<feature type="compositionally biased region" description="Low complexity" evidence="7">
    <location>
        <begin position="1691"/>
        <end position="1707"/>
    </location>
</feature>
<dbReference type="FunFam" id="1.10.340.70:FF:000001">
    <property type="entry name" value="Retrovirus-related Pol polyprotein from transposon gypsy-like Protein"/>
    <property type="match status" value="1"/>
</dbReference>
<evidence type="ECO:0000256" key="6">
    <source>
        <dbReference type="ARBA" id="ARBA00023268"/>
    </source>
</evidence>
<evidence type="ECO:0000256" key="3">
    <source>
        <dbReference type="ARBA" id="ARBA00022695"/>
    </source>
</evidence>
<dbReference type="GO" id="GO:0042575">
    <property type="term" value="C:DNA polymerase complex"/>
    <property type="evidence" value="ECO:0007669"/>
    <property type="project" value="UniProtKB-ARBA"/>
</dbReference>
<feature type="compositionally biased region" description="Low complexity" evidence="7">
    <location>
        <begin position="556"/>
        <end position="574"/>
    </location>
</feature>
<dbReference type="Gene3D" id="3.30.420.10">
    <property type="entry name" value="Ribonuclease H-like superfamily/Ribonuclease H"/>
    <property type="match status" value="1"/>
</dbReference>
<dbReference type="OrthoDB" id="5978043at2759"/>
<dbReference type="SUPFAM" id="SSF56672">
    <property type="entry name" value="DNA/RNA polymerases"/>
    <property type="match status" value="1"/>
</dbReference>
<dbReference type="Pfam" id="PF17921">
    <property type="entry name" value="Integrase_H2C2"/>
    <property type="match status" value="1"/>
</dbReference>
<feature type="region of interest" description="Disordered" evidence="7">
    <location>
        <begin position="102"/>
        <end position="137"/>
    </location>
</feature>
<evidence type="ECO:0000256" key="5">
    <source>
        <dbReference type="ARBA" id="ARBA00022759"/>
    </source>
</evidence>
<dbReference type="InterPro" id="IPR050951">
    <property type="entry name" value="Retrovirus_Pol_polyprotein"/>
</dbReference>
<keyword evidence="3" id="KW-0548">Nucleotidyltransferase</keyword>
<dbReference type="SUPFAM" id="SSF50630">
    <property type="entry name" value="Acid proteases"/>
    <property type="match status" value="1"/>
</dbReference>
<dbReference type="Pfam" id="PF00665">
    <property type="entry name" value="rve"/>
    <property type="match status" value="1"/>
</dbReference>
<dbReference type="EC" id="2.7.7.49" evidence="1"/>
<name>A0A226D9M7_FOLCA</name>
<dbReference type="EMBL" id="LNIX01000031">
    <property type="protein sequence ID" value="OXA40956.1"/>
    <property type="molecule type" value="Genomic_DNA"/>
</dbReference>
<evidence type="ECO:0000313" key="10">
    <source>
        <dbReference type="Proteomes" id="UP000198287"/>
    </source>
</evidence>
<dbReference type="Proteomes" id="UP000198287">
    <property type="component" value="Unassembled WGS sequence"/>
</dbReference>
<keyword evidence="2" id="KW-0808">Transferase</keyword>
<dbReference type="InterPro" id="IPR043128">
    <property type="entry name" value="Rev_trsase/Diguanyl_cyclase"/>
</dbReference>
<evidence type="ECO:0000313" key="9">
    <source>
        <dbReference type="EMBL" id="OXA40956.1"/>
    </source>
</evidence>
<feature type="region of interest" description="Disordered" evidence="7">
    <location>
        <begin position="169"/>
        <end position="230"/>
    </location>
</feature>
<keyword evidence="6" id="KW-0511">Multifunctional enzyme</keyword>
<gene>
    <name evidence="9" type="ORF">Fcan01_24278</name>
</gene>
<evidence type="ECO:0000256" key="4">
    <source>
        <dbReference type="ARBA" id="ARBA00022722"/>
    </source>
</evidence>
<protein>
    <recommendedName>
        <fullName evidence="1">RNA-directed DNA polymerase</fullName>
        <ecNumber evidence="1">2.7.7.49</ecNumber>
    </recommendedName>
</protein>
<dbReference type="Gene3D" id="2.40.70.10">
    <property type="entry name" value="Acid Proteases"/>
    <property type="match status" value="1"/>
</dbReference>
<dbReference type="PROSITE" id="PS50994">
    <property type="entry name" value="INTEGRASE"/>
    <property type="match status" value="1"/>
</dbReference>
<reference evidence="9 10" key="1">
    <citation type="submission" date="2015-12" db="EMBL/GenBank/DDBJ databases">
        <title>The genome of Folsomia candida.</title>
        <authorList>
            <person name="Faddeeva A."/>
            <person name="Derks M.F."/>
            <person name="Anvar Y."/>
            <person name="Smit S."/>
            <person name="Van Straalen N."/>
            <person name="Roelofs D."/>
        </authorList>
    </citation>
    <scope>NUCLEOTIDE SEQUENCE [LARGE SCALE GENOMIC DNA]</scope>
    <source>
        <strain evidence="9 10">VU population</strain>
        <tissue evidence="9">Whole body</tissue>
    </source>
</reference>
<dbReference type="Pfam" id="PF17919">
    <property type="entry name" value="RT_RNaseH_2"/>
    <property type="match status" value="1"/>
</dbReference>
<dbReference type="CDD" id="cd00303">
    <property type="entry name" value="retropepsin_like"/>
    <property type="match status" value="1"/>
</dbReference>
<dbReference type="FunFam" id="3.30.420.10:FF:000032">
    <property type="entry name" value="Retrovirus-related Pol polyprotein from transposon 297-like Protein"/>
    <property type="match status" value="1"/>
</dbReference>
<evidence type="ECO:0000256" key="1">
    <source>
        <dbReference type="ARBA" id="ARBA00012493"/>
    </source>
</evidence>
<dbReference type="InterPro" id="IPR036397">
    <property type="entry name" value="RNaseH_sf"/>
</dbReference>
<evidence type="ECO:0000256" key="2">
    <source>
        <dbReference type="ARBA" id="ARBA00022679"/>
    </source>
</evidence>
<dbReference type="GO" id="GO:0003676">
    <property type="term" value="F:nucleic acid binding"/>
    <property type="evidence" value="ECO:0007669"/>
    <property type="project" value="InterPro"/>
</dbReference>
<dbReference type="InterPro" id="IPR054465">
    <property type="entry name" value="Integrase_p58-like_C"/>
</dbReference>
<dbReference type="InterPro" id="IPR001584">
    <property type="entry name" value="Integrase_cat-core"/>
</dbReference>
<dbReference type="InterPro" id="IPR041577">
    <property type="entry name" value="RT_RNaseH_2"/>
</dbReference>
<dbReference type="PANTHER" id="PTHR37984">
    <property type="entry name" value="PROTEIN CBG26694"/>
    <property type="match status" value="1"/>
</dbReference>
<dbReference type="InterPro" id="IPR043502">
    <property type="entry name" value="DNA/RNA_pol_sf"/>
</dbReference>
<dbReference type="Gene3D" id="1.10.340.70">
    <property type="match status" value="1"/>
</dbReference>
<evidence type="ECO:0000256" key="7">
    <source>
        <dbReference type="SAM" id="MobiDB-lite"/>
    </source>
</evidence>
<feature type="region of interest" description="Disordered" evidence="7">
    <location>
        <begin position="1644"/>
        <end position="1666"/>
    </location>
</feature>
<dbReference type="InterPro" id="IPR041588">
    <property type="entry name" value="Integrase_H2C2"/>
</dbReference>
<keyword evidence="5" id="KW-0255">Endonuclease</keyword>
<feature type="compositionally biased region" description="Basic and acidic residues" evidence="7">
    <location>
        <begin position="217"/>
        <end position="230"/>
    </location>
</feature>
<organism evidence="9 10">
    <name type="scientific">Folsomia candida</name>
    <name type="common">Springtail</name>
    <dbReference type="NCBI Taxonomy" id="158441"/>
    <lineage>
        <taxon>Eukaryota</taxon>
        <taxon>Metazoa</taxon>
        <taxon>Ecdysozoa</taxon>
        <taxon>Arthropoda</taxon>
        <taxon>Hexapoda</taxon>
        <taxon>Collembola</taxon>
        <taxon>Entomobryomorpha</taxon>
        <taxon>Isotomoidea</taxon>
        <taxon>Isotomidae</taxon>
        <taxon>Proisotominae</taxon>
        <taxon>Folsomia</taxon>
    </lineage>
</organism>
<accession>A0A226D9M7</accession>
<feature type="compositionally biased region" description="Basic and acidic residues" evidence="7">
    <location>
        <begin position="579"/>
        <end position="588"/>
    </location>
</feature>
<dbReference type="CDD" id="cd01647">
    <property type="entry name" value="RT_LTR"/>
    <property type="match status" value="1"/>
</dbReference>
<dbReference type="InterPro" id="IPR012337">
    <property type="entry name" value="RNaseH-like_sf"/>
</dbReference>
<feature type="compositionally biased region" description="Basic and acidic residues" evidence="7">
    <location>
        <begin position="182"/>
        <end position="202"/>
    </location>
</feature>
<feature type="domain" description="Integrase catalytic" evidence="8">
    <location>
        <begin position="1345"/>
        <end position="1507"/>
    </location>
</feature>
<dbReference type="Gene3D" id="3.30.70.270">
    <property type="match status" value="1"/>
</dbReference>
<dbReference type="GO" id="GO:0015074">
    <property type="term" value="P:DNA integration"/>
    <property type="evidence" value="ECO:0007669"/>
    <property type="project" value="InterPro"/>
</dbReference>
<dbReference type="GO" id="GO:0004519">
    <property type="term" value="F:endonuclease activity"/>
    <property type="evidence" value="ECO:0007669"/>
    <property type="project" value="UniProtKB-KW"/>
</dbReference>
<dbReference type="PANTHER" id="PTHR37984:SF5">
    <property type="entry name" value="PROTEIN NYNRIN-LIKE"/>
    <property type="match status" value="1"/>
</dbReference>
<evidence type="ECO:0000259" key="8">
    <source>
        <dbReference type="PROSITE" id="PS50994"/>
    </source>
</evidence>
<keyword evidence="5" id="KW-0378">Hydrolase</keyword>
<keyword evidence="10" id="KW-1185">Reference proteome</keyword>
<dbReference type="SUPFAM" id="SSF53098">
    <property type="entry name" value="Ribonuclease H-like"/>
    <property type="match status" value="1"/>
</dbReference>
<feature type="region of interest" description="Disordered" evidence="7">
    <location>
        <begin position="550"/>
        <end position="594"/>
    </location>
</feature>
<keyword evidence="4" id="KW-0540">Nuclease</keyword>
<feature type="region of interest" description="Disordered" evidence="7">
    <location>
        <begin position="1"/>
        <end position="23"/>
    </location>
</feature>
<feature type="compositionally biased region" description="Polar residues" evidence="7">
    <location>
        <begin position="204"/>
        <end position="214"/>
    </location>
</feature>
<dbReference type="Pfam" id="PF22938">
    <property type="entry name" value="Integrase_p58_C"/>
    <property type="match status" value="1"/>
</dbReference>
<dbReference type="InterPro" id="IPR021109">
    <property type="entry name" value="Peptidase_aspartic_dom_sf"/>
</dbReference>
<dbReference type="Gene3D" id="3.10.10.10">
    <property type="entry name" value="HIV Type 1 Reverse Transcriptase, subunit A, domain 1"/>
    <property type="match status" value="1"/>
</dbReference>
<sequence length="2326" mass="264009">MNSIVGDGESVSGGSCAPRNELDSVETRLPRPLRTQVLDYDLVRRLEASTVRPKTLYPSLISVESNDSASGSNTPRRDPAIKPRRQLFARRRINSEDNEPVIPHLYSVSRPPFGTTERNDTISNQEDGSISIISDASDSVSDTGSVVIGKNVPSSRWNKVITKYFTWGRSKEDSGKNPNSSKESKKKSSSEKLSENSVKDSIKGSGNNLSQSATKEPVNELRKDSSKNTSRELFENLSRVSSRLYQTATENNARESSILDSTISSEPHIIATQHEGKTPPWAFRPRNLVTGAPFSFILPRTNPLCPTPIRRSNKRSQTMATGRAYAAPNVEMPKYIPPLSKVALKLFIPRFARWAQARQVQGLEGKLYLPLAIISPTAQQYFLINSSEQTDNTISWNQFVDNFLTNCPMDTDDAKTVLEVMSEKQLAQEKGSSYIQKLRSRIVDDWVKYDEKELVALMVKGLHPHIQQFLECPGMPDYYNTLMSVLRKYEERGLHTLYQVIQPAAVNSEVGNTKIVNNIEAKEYDPMDEIAGKVAEKIQAVMKINEQASAPNREWQQYPQQNNSQPQRGAFRGRGYQRGRYDGGERGSRGGGQSYPGRPVYCNFHRMEGHHTNECNALKRRQYNQNGVNYTTNGGTKNTNINPLIQLPIILNGYSVIALIDYGSQASLVDYKYVSPAQLKSNSSFRLTDFNGNRISDYGVAESKIEINGSTLVHCFYAVQRPQAEALLGRDFLRAFKIDVLESRGSLHSTHFGLVPFHNRKSSGALVMQIAAKDDCNDAVEEHQPFVFGSSTKMQDKLFNSLKITDMPYTISNMTPIMAKSIPESVIDFAKIKVGNVPMPVKEKLFNLIRTYRNVFSWDTTHIGRTFRMQLDIDTGDHPPIQQSQFPYPEKVYDEIQVHINKLVEQGFVVEGHGSWSSPCFFVPKKDDLGEKTAKRFTVDYRKLNSHTKKISFPISLIEDLLNWTRGNSIFTTLDFSSGYYQVPLTEAAQEKAAAFSFLLHILKFPKEICKHYFDDLICPATTYEENLRKIEDIFKRMLMENLTLKPYKCDYLMTTLCMVGVEVNKDDNFAKKIEPLHELSLVKGNISHLWKEEHSQCLEHMKELLLSKPILAFFYPDREAIVRTDASYDGMAASLSQLEDDKVERYCAFISRTLKKAEKNSCLLELTAICWAMKRFRNFNIIAIKHVKGSHNTCADFLSRYPTEEYDPARDELQELPLLHIGLRPVRTEQVDDPKLATIIEKIELGSNVPNFSIKVLHHRDFSNNKYALAVPQQWIGEILQECHDSPSFGCHMGLAKTFWKIRQRYWFPKMRQVTKEYIKSCPSCQARKIPRRKPYGKMQKIQVNSTPFFRVQIDISGPYTLSSNRNVYIISACDYLTKWLETRAIKKADTKSVVKFLVEQIVCRHACPSILQSDNGSVFTSALFKEMALALGINHLLSTTYHPQTVGQVERSHQVLHDSIFMYLEDPLHTQNDWDKWLCQITFAINTSVHKATGYSPFFMLYGREAVYPIEREVATKSTDETVEEYVTRLRTARLIACERIRRMQNQYAARYDEHRQEHPFAIGDKVLFRKYPQRKGLNPKLFAFYYGPYTIIGKVSEVNYVIQADVDPAVTETVHVERLKLYIARCEDNALTQVNDSESTLSQAKLSVPVEEETELGTEGESVTRSFSHLDAIEEESNQQPSIQAEEVSVPSISDPSPSADQPAYNLRPRKQVNYRTPTVSVTTGIMVEDSDFIPFETTIPIIFEISILENKQFPSHMEHLDDRFDKIMEISRSAILRARPLVYNNGTARKLRESEGLMPLIGKASNWLFGTATQREAEILINNEEAISTAVRNVEKALTEEHQQTVQRVKLTKTHITTLAAAVDEIHDVVDQDRNSVRKLANQTLVIHDELAFLISSVVQQTLQSLFNEAIQACVEGRLHRYFVSEVTLAQQVSQLNRKLVDYKYTVALPSGQIHKFYESKGLTICTVEGEKATIITEILIRRKMIYKSLSINPLPFLYDTTICQIDIPYTHIILRGTTLHPLRIPIDCDYGPNKLCLISSYDFYDTFNIKCLDVITNDTTVAALKKHCHVVCRPYTNPVVIRNRNQLTIISRTKEAQVICPQNTTRVDLLGIGTTTMTIPCMCGLSVENYVYPPLFPCPNEEEFLSSTNIIPGIITKLEDLVMSNNDSVNVSTNDVNNKWKNSVSHLDLSFPVESFQPPPPPPFFPTWHIHALPITTWTTAITTIVVVICTILPPVRVFGPSVRVFGPSVLHEIDLFRELHFLPNFVLTFDTISSKLITSWGKWGERLGHAGGDATRTNTIIQKSIPINFTARRGAPMLYE</sequence>
<feature type="region of interest" description="Disordered" evidence="7">
    <location>
        <begin position="1678"/>
        <end position="1712"/>
    </location>
</feature>
<proteinExistence type="predicted"/>